<dbReference type="InterPro" id="IPR036868">
    <property type="entry name" value="TusA-like_sf"/>
</dbReference>
<dbReference type="Gene3D" id="3.30.110.40">
    <property type="entry name" value="TusA-like domain"/>
    <property type="match status" value="1"/>
</dbReference>
<protein>
    <submittedName>
        <fullName evidence="1">tRNA 2-thiouridine synthesizing protein A</fullName>
        <ecNumber evidence="1">2.8.1.-</ecNumber>
    </submittedName>
</protein>
<keyword evidence="1" id="KW-0808">Transferase</keyword>
<keyword evidence="2" id="KW-1185">Reference proteome</keyword>
<name>A0A7X0CA35_9ACTN</name>
<comment type="caution">
    <text evidence="1">The sequence shown here is derived from an EMBL/GenBank/DDBJ whole genome shotgun (WGS) entry which is preliminary data.</text>
</comment>
<evidence type="ECO:0000313" key="1">
    <source>
        <dbReference type="EMBL" id="MBB6351204.1"/>
    </source>
</evidence>
<dbReference type="Proteomes" id="UP000583800">
    <property type="component" value="Unassembled WGS sequence"/>
</dbReference>
<proteinExistence type="predicted"/>
<dbReference type="RefSeq" id="WP_312892122.1">
    <property type="nucleotide sequence ID" value="NZ_JACHJB010000004.1"/>
</dbReference>
<evidence type="ECO:0000313" key="2">
    <source>
        <dbReference type="Proteomes" id="UP000583800"/>
    </source>
</evidence>
<organism evidence="1 2">
    <name type="scientific">Nonomuraea muscovyensis</name>
    <dbReference type="NCBI Taxonomy" id="1124761"/>
    <lineage>
        <taxon>Bacteria</taxon>
        <taxon>Bacillati</taxon>
        <taxon>Actinomycetota</taxon>
        <taxon>Actinomycetes</taxon>
        <taxon>Streptosporangiales</taxon>
        <taxon>Streptosporangiaceae</taxon>
        <taxon>Nonomuraea</taxon>
    </lineage>
</organism>
<reference evidence="1 2" key="1">
    <citation type="submission" date="2020-08" db="EMBL/GenBank/DDBJ databases">
        <title>Sequencing the genomes of 1000 actinobacteria strains.</title>
        <authorList>
            <person name="Klenk H.-P."/>
        </authorList>
    </citation>
    <scope>NUCLEOTIDE SEQUENCE [LARGE SCALE GENOMIC DNA]</scope>
    <source>
        <strain evidence="1 2">DSM 45913</strain>
    </source>
</reference>
<dbReference type="AlphaFoldDB" id="A0A7X0CA35"/>
<sequence length="79" mass="8714">MVLLMELRHHISAIAPGDMVHLIAHDPAAPLDLAAWCHLTGHTYLGQVPGDQPTYAVRVEAGALTTEPRSPWRRRQTPT</sequence>
<dbReference type="EMBL" id="JACHJB010000004">
    <property type="protein sequence ID" value="MBB6351204.1"/>
    <property type="molecule type" value="Genomic_DNA"/>
</dbReference>
<accession>A0A7X0CA35</accession>
<dbReference type="GO" id="GO:0016740">
    <property type="term" value="F:transferase activity"/>
    <property type="evidence" value="ECO:0007669"/>
    <property type="project" value="UniProtKB-KW"/>
</dbReference>
<dbReference type="EC" id="2.8.1.-" evidence="1"/>
<dbReference type="SUPFAM" id="SSF64307">
    <property type="entry name" value="SirA-like"/>
    <property type="match status" value="1"/>
</dbReference>
<gene>
    <name evidence="1" type="ORF">FHU36_007787</name>
</gene>